<dbReference type="PIRSF" id="PIRSF000714">
    <property type="entry name" value="HIT"/>
    <property type="match status" value="1"/>
</dbReference>
<accession>A0A6I6AEX6</accession>
<dbReference type="InterPro" id="IPR026026">
    <property type="entry name" value="HIT_Hint"/>
</dbReference>
<reference evidence="3 4" key="1">
    <citation type="submission" date="2019-09" db="EMBL/GenBank/DDBJ databases">
        <title>Gimesia benthica sp. nov., a novel bacterium isolated from deep-sea water of the Northwest Indian Ocean.</title>
        <authorList>
            <person name="Dai X."/>
        </authorList>
    </citation>
    <scope>NUCLEOTIDE SEQUENCE [LARGE SCALE GENOMIC DNA]</scope>
    <source>
        <strain evidence="3 4">E7</strain>
    </source>
</reference>
<dbReference type="SUPFAM" id="SSF54197">
    <property type="entry name" value="HIT-like"/>
    <property type="match status" value="1"/>
</dbReference>
<dbReference type="InterPro" id="IPR011146">
    <property type="entry name" value="HIT-like"/>
</dbReference>
<gene>
    <name evidence="3" type="ORF">F1728_20980</name>
</gene>
<protein>
    <submittedName>
        <fullName evidence="3">HIT domain-containing protein</fullName>
    </submittedName>
</protein>
<evidence type="ECO:0000313" key="3">
    <source>
        <dbReference type="EMBL" id="QGQ25013.1"/>
    </source>
</evidence>
<dbReference type="GO" id="GO:0003824">
    <property type="term" value="F:catalytic activity"/>
    <property type="evidence" value="ECO:0007669"/>
    <property type="project" value="InterPro"/>
</dbReference>
<evidence type="ECO:0000259" key="2">
    <source>
        <dbReference type="PROSITE" id="PS51084"/>
    </source>
</evidence>
<dbReference type="PROSITE" id="PS51084">
    <property type="entry name" value="HIT_2"/>
    <property type="match status" value="1"/>
</dbReference>
<dbReference type="Pfam" id="PF01230">
    <property type="entry name" value="HIT"/>
    <property type="match status" value="1"/>
</dbReference>
<evidence type="ECO:0000313" key="4">
    <source>
        <dbReference type="Proteomes" id="UP000427281"/>
    </source>
</evidence>
<dbReference type="InterPro" id="IPR036265">
    <property type="entry name" value="HIT-like_sf"/>
</dbReference>
<evidence type="ECO:0000256" key="1">
    <source>
        <dbReference type="PROSITE-ProRule" id="PRU00464"/>
    </source>
</evidence>
<sequence length="143" mass="16614">MVHEKGIPMELDARLQADCHPISELTESRLLLMNNALVDWFILVPHCEDIELTRLPFAQQTAILSEVNLVARYLQQHCEPDKLNIATLGNVVSQLHIHVIGRKHTDPYWPAPVWGKAERLDYTETQIEQIRQSFTEFFQQENQ</sequence>
<dbReference type="KEGG" id="gim:F1728_20980"/>
<organism evidence="3 4">
    <name type="scientific">Gimesia benthica</name>
    <dbReference type="NCBI Taxonomy" id="2608982"/>
    <lineage>
        <taxon>Bacteria</taxon>
        <taxon>Pseudomonadati</taxon>
        <taxon>Planctomycetota</taxon>
        <taxon>Planctomycetia</taxon>
        <taxon>Planctomycetales</taxon>
        <taxon>Planctomycetaceae</taxon>
        <taxon>Gimesia</taxon>
    </lineage>
</organism>
<comment type="caution">
    <text evidence="1">Lacks conserved residue(s) required for the propagation of feature annotation.</text>
</comment>
<dbReference type="Proteomes" id="UP000427281">
    <property type="component" value="Chromosome"/>
</dbReference>
<name>A0A6I6AEX6_9PLAN</name>
<dbReference type="EMBL" id="CP043930">
    <property type="protein sequence ID" value="QGQ25013.1"/>
    <property type="molecule type" value="Genomic_DNA"/>
</dbReference>
<feature type="domain" description="HIT" evidence="2">
    <location>
        <begin position="42"/>
        <end position="109"/>
    </location>
</feature>
<dbReference type="AlphaFoldDB" id="A0A6I6AEX6"/>
<dbReference type="Gene3D" id="3.30.428.10">
    <property type="entry name" value="HIT-like"/>
    <property type="match status" value="1"/>
</dbReference>
<proteinExistence type="predicted"/>
<keyword evidence="4" id="KW-1185">Reference proteome</keyword>